<protein>
    <submittedName>
        <fullName evidence="2">Uncharacterized protein</fullName>
    </submittedName>
</protein>
<dbReference type="HOGENOM" id="CLU_1403171_0_0_1"/>
<name>A0A075AMN0_ROZAC</name>
<feature type="compositionally biased region" description="Basic residues" evidence="1">
    <location>
        <begin position="83"/>
        <end position="101"/>
    </location>
</feature>
<dbReference type="AlphaFoldDB" id="A0A075AMN0"/>
<dbReference type="EMBL" id="KE561347">
    <property type="protein sequence ID" value="EPZ30906.1"/>
    <property type="molecule type" value="Genomic_DNA"/>
</dbReference>
<proteinExistence type="predicted"/>
<accession>A0A075AMN0</accession>
<feature type="region of interest" description="Disordered" evidence="1">
    <location>
        <begin position="71"/>
        <end position="115"/>
    </location>
</feature>
<evidence type="ECO:0000256" key="1">
    <source>
        <dbReference type="SAM" id="MobiDB-lite"/>
    </source>
</evidence>
<keyword evidence="3" id="KW-1185">Reference proteome</keyword>
<evidence type="ECO:0000313" key="2">
    <source>
        <dbReference type="EMBL" id="EPZ30906.1"/>
    </source>
</evidence>
<gene>
    <name evidence="2" type="ORF">O9G_002783</name>
</gene>
<dbReference type="Proteomes" id="UP000030755">
    <property type="component" value="Unassembled WGS sequence"/>
</dbReference>
<reference evidence="2 3" key="1">
    <citation type="journal article" date="2013" name="Curr. Biol.">
        <title>Shared signatures of parasitism and phylogenomics unite Cryptomycota and microsporidia.</title>
        <authorList>
            <person name="James T.Y."/>
            <person name="Pelin A."/>
            <person name="Bonen L."/>
            <person name="Ahrendt S."/>
            <person name="Sain D."/>
            <person name="Corradi N."/>
            <person name="Stajich J.E."/>
        </authorList>
    </citation>
    <scope>NUCLEOTIDE SEQUENCE [LARGE SCALE GENOMIC DNA]</scope>
    <source>
        <strain evidence="2 3">CSF55</strain>
    </source>
</reference>
<sequence>MRFLVENAVIHTKTGVQTFPWIFACLKVSYFNVNLRENSQKQDALQAVKNYKQKPLTSALDLEDSLKLLSKAQEADKDPPKCEKKKVSKPKKVKSERRRRKQKEEQREAPPPKSVVDALVQGSNVSEKEKEIIAQVLEGNYEKPDDMASQLDILLEEKIEYDDLNRKTETFLIFEIDFERECWRKRQKRKVSCS</sequence>
<feature type="compositionally biased region" description="Basic and acidic residues" evidence="1">
    <location>
        <begin position="73"/>
        <end position="82"/>
    </location>
</feature>
<organism evidence="2 3">
    <name type="scientific">Rozella allomycis (strain CSF55)</name>
    <dbReference type="NCBI Taxonomy" id="988480"/>
    <lineage>
        <taxon>Eukaryota</taxon>
        <taxon>Fungi</taxon>
        <taxon>Fungi incertae sedis</taxon>
        <taxon>Cryptomycota</taxon>
        <taxon>Cryptomycota incertae sedis</taxon>
        <taxon>Rozella</taxon>
    </lineage>
</organism>
<dbReference type="PROSITE" id="PS51257">
    <property type="entry name" value="PROKAR_LIPOPROTEIN"/>
    <property type="match status" value="1"/>
</dbReference>
<evidence type="ECO:0000313" key="3">
    <source>
        <dbReference type="Proteomes" id="UP000030755"/>
    </source>
</evidence>